<keyword evidence="1" id="KW-0808">Transferase</keyword>
<keyword evidence="1" id="KW-0489">Methyltransferase</keyword>
<dbReference type="GO" id="GO:0008168">
    <property type="term" value="F:methyltransferase activity"/>
    <property type="evidence" value="ECO:0007669"/>
    <property type="project" value="UniProtKB-KW"/>
</dbReference>
<dbReference type="EC" id="2.1.1.-" evidence="1"/>
<accession>A0ABU2LI12</accession>
<organism evidence="1 2">
    <name type="scientific">Streptomyces millisiae</name>
    <dbReference type="NCBI Taxonomy" id="3075542"/>
    <lineage>
        <taxon>Bacteria</taxon>
        <taxon>Bacillati</taxon>
        <taxon>Actinomycetota</taxon>
        <taxon>Actinomycetes</taxon>
        <taxon>Kitasatosporales</taxon>
        <taxon>Streptomycetaceae</taxon>
        <taxon>Streptomyces</taxon>
    </lineage>
</organism>
<comment type="caution">
    <text evidence="1">The sequence shown here is derived from an EMBL/GenBank/DDBJ whole genome shotgun (WGS) entry which is preliminary data.</text>
</comment>
<keyword evidence="2" id="KW-1185">Reference proteome</keyword>
<dbReference type="Proteomes" id="UP001183420">
    <property type="component" value="Unassembled WGS sequence"/>
</dbReference>
<name>A0ABU2LI12_9ACTN</name>
<sequence>MPAEHNIDHERELWDAYARSTTSKVFDADPDFGWTQYAGHGPGPELLGEPTTVLEIGCGTGRALAYLARQGIKATGVDLSPVMIENVTERWAPLGARFVCSEVLEHLRSSTETYDAIYSIFGAIWFTDPAELLPLVAERLNPGGVLVFSQPPAIPGAYGPQGMYKGGFAGRARYTYRYSYTPRKWERLLLRAGFRTAEAQLLDAPTPGHIGTLIVRAAKGRT</sequence>
<dbReference type="SUPFAM" id="SSF53335">
    <property type="entry name" value="S-adenosyl-L-methionine-dependent methyltransferases"/>
    <property type="match status" value="1"/>
</dbReference>
<dbReference type="InterPro" id="IPR029063">
    <property type="entry name" value="SAM-dependent_MTases_sf"/>
</dbReference>
<gene>
    <name evidence="1" type="ORF">RNC47_02600</name>
</gene>
<evidence type="ECO:0000313" key="2">
    <source>
        <dbReference type="Proteomes" id="UP001183420"/>
    </source>
</evidence>
<dbReference type="Pfam" id="PF13489">
    <property type="entry name" value="Methyltransf_23"/>
    <property type="match status" value="1"/>
</dbReference>
<evidence type="ECO:0000313" key="1">
    <source>
        <dbReference type="EMBL" id="MDT0317226.1"/>
    </source>
</evidence>
<dbReference type="RefSeq" id="WP_311595098.1">
    <property type="nucleotide sequence ID" value="NZ_JAVREM010000002.1"/>
</dbReference>
<reference evidence="2" key="1">
    <citation type="submission" date="2023-07" db="EMBL/GenBank/DDBJ databases">
        <title>30 novel species of actinomycetes from the DSMZ collection.</title>
        <authorList>
            <person name="Nouioui I."/>
        </authorList>
    </citation>
    <scope>NUCLEOTIDE SEQUENCE [LARGE SCALE GENOMIC DNA]</scope>
    <source>
        <strain evidence="2">DSM 44918</strain>
    </source>
</reference>
<dbReference type="EMBL" id="JAVREM010000002">
    <property type="protein sequence ID" value="MDT0317226.1"/>
    <property type="molecule type" value="Genomic_DNA"/>
</dbReference>
<proteinExistence type="predicted"/>
<protein>
    <submittedName>
        <fullName evidence="1">Class I SAM-dependent methyltransferase</fullName>
        <ecNumber evidence="1">2.1.1.-</ecNumber>
    </submittedName>
</protein>
<dbReference type="Gene3D" id="3.40.50.150">
    <property type="entry name" value="Vaccinia Virus protein VP39"/>
    <property type="match status" value="1"/>
</dbReference>
<dbReference type="PANTHER" id="PTHR43861">
    <property type="entry name" value="TRANS-ACONITATE 2-METHYLTRANSFERASE-RELATED"/>
    <property type="match status" value="1"/>
</dbReference>
<dbReference type="CDD" id="cd02440">
    <property type="entry name" value="AdoMet_MTases"/>
    <property type="match status" value="1"/>
</dbReference>
<dbReference type="GO" id="GO:0032259">
    <property type="term" value="P:methylation"/>
    <property type="evidence" value="ECO:0007669"/>
    <property type="project" value="UniProtKB-KW"/>
</dbReference>